<dbReference type="Gene3D" id="3.30.230.20">
    <property type="entry name" value="lpxc deacetylase, domain 1"/>
    <property type="match status" value="1"/>
</dbReference>
<keyword evidence="8 12" id="KW-0378">Hydrolase</keyword>
<feature type="binding site" evidence="12">
    <location>
        <position position="241"/>
    </location>
    <ligand>
        <name>Zn(2+)</name>
        <dbReference type="ChEBI" id="CHEBI:29105"/>
    </ligand>
</feature>
<evidence type="ECO:0000256" key="6">
    <source>
        <dbReference type="ARBA" id="ARBA00022556"/>
    </source>
</evidence>
<dbReference type="Pfam" id="PF03331">
    <property type="entry name" value="LpxC"/>
    <property type="match status" value="1"/>
</dbReference>
<feature type="active site" description="Proton donor" evidence="12">
    <location>
        <position position="268"/>
    </location>
</feature>
<dbReference type="GO" id="GO:0016020">
    <property type="term" value="C:membrane"/>
    <property type="evidence" value="ECO:0007669"/>
    <property type="project" value="GOC"/>
</dbReference>
<evidence type="ECO:0000256" key="8">
    <source>
        <dbReference type="ARBA" id="ARBA00022801"/>
    </source>
</evidence>
<dbReference type="GO" id="GO:0016746">
    <property type="term" value="F:acyltransferase activity"/>
    <property type="evidence" value="ECO:0007669"/>
    <property type="project" value="UniProtKB-KW"/>
</dbReference>
<keyword evidence="13" id="KW-0808">Transferase</keyword>
<evidence type="ECO:0000256" key="10">
    <source>
        <dbReference type="ARBA" id="ARBA00023098"/>
    </source>
</evidence>
<evidence type="ECO:0000256" key="2">
    <source>
        <dbReference type="ARBA" id="ARBA00002923"/>
    </source>
</evidence>
<reference evidence="13 14" key="1">
    <citation type="submission" date="2014-04" db="EMBL/GenBank/DDBJ databases">
        <title>Draft genome sequence of Hydrogenovibrio marinus MH-110, a model organism for aerobic H2 metabolism.</title>
        <authorList>
            <person name="Cha H.J."/>
            <person name="Jo B.H."/>
            <person name="Hwang B.H."/>
        </authorList>
    </citation>
    <scope>NUCLEOTIDE SEQUENCE [LARGE SCALE GENOMIC DNA]</scope>
    <source>
        <strain evidence="13 14">MH-110</strain>
    </source>
</reference>
<dbReference type="GO" id="GO:0009245">
    <property type="term" value="P:lipid A biosynthetic process"/>
    <property type="evidence" value="ECO:0007669"/>
    <property type="project" value="UniProtKB-UniRule"/>
</dbReference>
<dbReference type="AlphaFoldDB" id="A0A066ZTP0"/>
<dbReference type="PANTHER" id="PTHR33694:SF1">
    <property type="entry name" value="UDP-3-O-ACYL-N-ACETYLGLUCOSAMINE DEACETYLASE 1, MITOCHONDRIAL-RELATED"/>
    <property type="match status" value="1"/>
</dbReference>
<dbReference type="Proteomes" id="UP000027341">
    <property type="component" value="Unassembled WGS sequence"/>
</dbReference>
<evidence type="ECO:0000256" key="4">
    <source>
        <dbReference type="ARBA" id="ARBA00012745"/>
    </source>
</evidence>
<comment type="cofactor">
    <cofactor evidence="1 12">
        <name>Zn(2+)</name>
        <dbReference type="ChEBI" id="CHEBI:29105"/>
    </cofactor>
</comment>
<evidence type="ECO:0000313" key="14">
    <source>
        <dbReference type="Proteomes" id="UP000027341"/>
    </source>
</evidence>
<dbReference type="GO" id="GO:0103117">
    <property type="term" value="F:UDP-3-O-acyl-N-acetylglucosamine deacetylase activity"/>
    <property type="evidence" value="ECO:0007669"/>
    <property type="project" value="UniProtKB-UniRule"/>
</dbReference>
<dbReference type="STRING" id="28885.EI16_11600"/>
<comment type="catalytic activity">
    <reaction evidence="11 12">
        <text>a UDP-3-O-[(3R)-3-hydroxyacyl]-N-acetyl-alpha-D-glucosamine + H2O = a UDP-3-O-[(3R)-3-hydroxyacyl]-alpha-D-glucosamine + acetate</text>
        <dbReference type="Rhea" id="RHEA:67816"/>
        <dbReference type="ChEBI" id="CHEBI:15377"/>
        <dbReference type="ChEBI" id="CHEBI:30089"/>
        <dbReference type="ChEBI" id="CHEBI:137740"/>
        <dbReference type="ChEBI" id="CHEBI:173225"/>
        <dbReference type="EC" id="3.5.1.108"/>
    </reaction>
</comment>
<dbReference type="InterPro" id="IPR004463">
    <property type="entry name" value="UDP-acyl_GlcNac_deAcase"/>
</dbReference>
<evidence type="ECO:0000256" key="12">
    <source>
        <dbReference type="HAMAP-Rule" id="MF_00388"/>
    </source>
</evidence>
<proteinExistence type="inferred from homology"/>
<name>A0A066ZTP0_HYDMR</name>
<evidence type="ECO:0000256" key="3">
    <source>
        <dbReference type="ARBA" id="ARBA00005002"/>
    </source>
</evidence>
<keyword evidence="9 12" id="KW-0862">Zinc</keyword>
<dbReference type="RefSeq" id="WP_029908019.1">
    <property type="nucleotide sequence ID" value="NZ_AP020335.1"/>
</dbReference>
<keyword evidence="6 12" id="KW-0441">Lipid A biosynthesis</keyword>
<evidence type="ECO:0000256" key="7">
    <source>
        <dbReference type="ARBA" id="ARBA00022723"/>
    </source>
</evidence>
<dbReference type="GO" id="GO:0046872">
    <property type="term" value="F:metal ion binding"/>
    <property type="evidence" value="ECO:0007669"/>
    <property type="project" value="UniProtKB-KW"/>
</dbReference>
<keyword evidence="10 12" id="KW-0443">Lipid metabolism</keyword>
<keyword evidence="14" id="KW-1185">Reference proteome</keyword>
<dbReference type="SUPFAM" id="SSF54211">
    <property type="entry name" value="Ribosomal protein S5 domain 2-like"/>
    <property type="match status" value="2"/>
</dbReference>
<keyword evidence="7 12" id="KW-0479">Metal-binding</keyword>
<keyword evidence="5 12" id="KW-0444">Lipid biosynthesis</keyword>
<comment type="pathway">
    <text evidence="3 12">Glycolipid biosynthesis; lipid IV(A) biosynthesis; lipid IV(A) from (3R)-3-hydroxytetradecanoyl-[acyl-carrier-protein] and UDP-N-acetyl-alpha-D-glucosamine: step 2/6.</text>
</comment>
<feature type="binding site" evidence="12">
    <location>
        <position position="245"/>
    </location>
    <ligand>
        <name>Zn(2+)</name>
        <dbReference type="ChEBI" id="CHEBI:29105"/>
    </ligand>
</feature>
<accession>A0A066ZTP0</accession>
<dbReference type="HAMAP" id="MF_00388">
    <property type="entry name" value="LpxC"/>
    <property type="match status" value="1"/>
</dbReference>
<dbReference type="EMBL" id="JMIU01000001">
    <property type="protein sequence ID" value="KDN96872.1"/>
    <property type="molecule type" value="Genomic_DNA"/>
</dbReference>
<protein>
    <recommendedName>
        <fullName evidence="4 12">UDP-3-O-acyl-N-acetylglucosamine deacetylase</fullName>
        <shortName evidence="12">UDP-3-O-acyl-GlcNAc deacetylase</shortName>
        <ecNumber evidence="4 12">3.5.1.108</ecNumber>
    </recommendedName>
    <alternativeName>
        <fullName evidence="12">UDP-3-O-[R-3-hydroxymyristoyl]-N-acetylglucosamine deacetylase</fullName>
    </alternativeName>
</protein>
<evidence type="ECO:0000256" key="11">
    <source>
        <dbReference type="ARBA" id="ARBA00024535"/>
    </source>
</evidence>
<keyword evidence="13" id="KW-0012">Acyltransferase</keyword>
<feature type="binding site" evidence="12">
    <location>
        <position position="81"/>
    </location>
    <ligand>
        <name>Zn(2+)</name>
        <dbReference type="ChEBI" id="CHEBI:29105"/>
    </ligand>
</feature>
<dbReference type="NCBIfam" id="TIGR00325">
    <property type="entry name" value="lpxC"/>
    <property type="match status" value="1"/>
</dbReference>
<dbReference type="UniPathway" id="UPA00359">
    <property type="reaction ID" value="UER00478"/>
</dbReference>
<organism evidence="13 14">
    <name type="scientific">Hydrogenovibrio marinus</name>
    <dbReference type="NCBI Taxonomy" id="28885"/>
    <lineage>
        <taxon>Bacteria</taxon>
        <taxon>Pseudomonadati</taxon>
        <taxon>Pseudomonadota</taxon>
        <taxon>Gammaproteobacteria</taxon>
        <taxon>Thiotrichales</taxon>
        <taxon>Piscirickettsiaceae</taxon>
        <taxon>Hydrogenovibrio</taxon>
    </lineage>
</organism>
<dbReference type="EC" id="3.5.1.108" evidence="4 12"/>
<sequence>MKQKTLANPIKARGVGLHTGHEALMTLKPAPADTGIVFRRIDVSPIVEFPVSPNLVQETTLCTTIVRDVEQEMVKIATIEHLMSALAGMGIDNLYIDIDSDEVPIMDGSASHFIFLLQAAGIEYQDAPKKFIRVLKHVRVENNKGGVAEFRPYEGYRLNFSIEFDHPAFDETAEKMTLDFSSTAYFKEVSRARTFGFMKDMERLRAQNLGLGAGLHNAIGLDDNGVMNQEGLRDKDEFVRHKILDAVGDLFMAGHAIVGEFTAHKSGHALNNQLLRALMSDPDAYEIADYLGKEPPIEYGSSKVLL</sequence>
<evidence type="ECO:0000256" key="5">
    <source>
        <dbReference type="ARBA" id="ARBA00022516"/>
    </source>
</evidence>
<dbReference type="InterPro" id="IPR011334">
    <property type="entry name" value="UDP-acyl_GlcNac_deAcase_C"/>
</dbReference>
<dbReference type="Gene3D" id="3.30.1700.10">
    <property type="entry name" value="lpxc deacetylase, domain 2"/>
    <property type="match status" value="1"/>
</dbReference>
<dbReference type="InterPro" id="IPR020568">
    <property type="entry name" value="Ribosomal_Su5_D2-typ_SF"/>
</dbReference>
<dbReference type="PANTHER" id="PTHR33694">
    <property type="entry name" value="UDP-3-O-ACYL-N-ACETYLGLUCOSAMINE DEACETYLASE 1, MITOCHONDRIAL-RELATED"/>
    <property type="match status" value="1"/>
</dbReference>
<comment type="caution">
    <text evidence="13">The sequence shown here is derived from an EMBL/GenBank/DDBJ whole genome shotgun (WGS) entry which is preliminary data.</text>
</comment>
<gene>
    <name evidence="12" type="primary">lpxC</name>
    <name evidence="13" type="ORF">EI16_11600</name>
</gene>
<evidence type="ECO:0000313" key="13">
    <source>
        <dbReference type="EMBL" id="KDN96872.1"/>
    </source>
</evidence>
<evidence type="ECO:0000256" key="9">
    <source>
        <dbReference type="ARBA" id="ARBA00022833"/>
    </source>
</evidence>
<comment type="similarity">
    <text evidence="12">Belongs to the LpxC family.</text>
</comment>
<evidence type="ECO:0000256" key="1">
    <source>
        <dbReference type="ARBA" id="ARBA00001947"/>
    </source>
</evidence>
<comment type="function">
    <text evidence="2 12">Catalyzes the hydrolysis of UDP-3-O-myristoyl-N-acetylglucosamine to form UDP-3-O-myristoylglucosamine and acetate, the committed step in lipid A biosynthesis.</text>
</comment>
<dbReference type="InterPro" id="IPR015870">
    <property type="entry name" value="UDP-acyl_N-AcGlcN_deAcase_N"/>
</dbReference>